<dbReference type="InterPro" id="IPR015797">
    <property type="entry name" value="NUDIX_hydrolase-like_dom_sf"/>
</dbReference>
<evidence type="ECO:0000313" key="5">
    <source>
        <dbReference type="Proteomes" id="UP000276215"/>
    </source>
</evidence>
<organism evidence="4 5">
    <name type="scientific">Choiromyces venosus 120613-1</name>
    <dbReference type="NCBI Taxonomy" id="1336337"/>
    <lineage>
        <taxon>Eukaryota</taxon>
        <taxon>Fungi</taxon>
        <taxon>Dikarya</taxon>
        <taxon>Ascomycota</taxon>
        <taxon>Pezizomycotina</taxon>
        <taxon>Pezizomycetes</taxon>
        <taxon>Pezizales</taxon>
        <taxon>Tuberaceae</taxon>
        <taxon>Choiromyces</taxon>
    </lineage>
</organism>
<dbReference type="Proteomes" id="UP000276215">
    <property type="component" value="Unassembled WGS sequence"/>
</dbReference>
<proteinExistence type="inferred from homology"/>
<dbReference type="Gene3D" id="3.90.79.10">
    <property type="entry name" value="Nucleoside Triphosphate Pyrophosphohydrolase"/>
    <property type="match status" value="1"/>
</dbReference>
<evidence type="ECO:0000256" key="1">
    <source>
        <dbReference type="ARBA" id="ARBA00022801"/>
    </source>
</evidence>
<dbReference type="InterPro" id="IPR020476">
    <property type="entry name" value="Nudix_hydrolase"/>
</dbReference>
<dbReference type="STRING" id="1336337.A0A3N4J0H4"/>
<dbReference type="PRINTS" id="PR00502">
    <property type="entry name" value="NUDIXFAMILY"/>
</dbReference>
<sequence>TYPSTLSYLNISPPELLPTISPVELLAVGAFVFKKSKLTNAEEPPTLLLVRRAAGEHSFPGLWEIPGGGVESYETILDAVVREVKEETGLVVSNITQCYGFENFQGRRSGRVIRKWRFEVEIEGEGEEVVVVDPVEHDEFRWVREEEVRELMTTTEEHRGIIMDGFRR</sequence>
<accession>A0A3N4J0H4</accession>
<dbReference type="PANTHER" id="PTHR43736:SF1">
    <property type="entry name" value="DIHYDRONEOPTERIN TRIPHOSPHATE DIPHOSPHATASE"/>
    <property type="match status" value="1"/>
</dbReference>
<keyword evidence="1 2" id="KW-0378">Hydrolase</keyword>
<dbReference type="InterPro" id="IPR020084">
    <property type="entry name" value="NUDIX_hydrolase_CS"/>
</dbReference>
<dbReference type="PROSITE" id="PS00893">
    <property type="entry name" value="NUDIX_BOX"/>
    <property type="match status" value="1"/>
</dbReference>
<dbReference type="GO" id="GO:0016787">
    <property type="term" value="F:hydrolase activity"/>
    <property type="evidence" value="ECO:0007669"/>
    <property type="project" value="UniProtKB-KW"/>
</dbReference>
<name>A0A3N4J0H4_9PEZI</name>
<dbReference type="InterPro" id="IPR000086">
    <property type="entry name" value="NUDIX_hydrolase_dom"/>
</dbReference>
<dbReference type="AlphaFoldDB" id="A0A3N4J0H4"/>
<evidence type="ECO:0000256" key="2">
    <source>
        <dbReference type="RuleBase" id="RU003476"/>
    </source>
</evidence>
<keyword evidence="5" id="KW-1185">Reference proteome</keyword>
<feature type="non-terminal residue" evidence="4">
    <location>
        <position position="168"/>
    </location>
</feature>
<dbReference type="EMBL" id="ML120520">
    <property type="protein sequence ID" value="RPA90568.1"/>
    <property type="molecule type" value="Genomic_DNA"/>
</dbReference>
<dbReference type="OrthoDB" id="276276at2759"/>
<feature type="non-terminal residue" evidence="4">
    <location>
        <position position="1"/>
    </location>
</feature>
<evidence type="ECO:0000313" key="4">
    <source>
        <dbReference type="EMBL" id="RPA90568.1"/>
    </source>
</evidence>
<dbReference type="Pfam" id="PF00293">
    <property type="entry name" value="NUDIX"/>
    <property type="match status" value="1"/>
</dbReference>
<reference evidence="4 5" key="1">
    <citation type="journal article" date="2018" name="Nat. Ecol. Evol.">
        <title>Pezizomycetes genomes reveal the molecular basis of ectomycorrhizal truffle lifestyle.</title>
        <authorList>
            <person name="Murat C."/>
            <person name="Payen T."/>
            <person name="Noel B."/>
            <person name="Kuo A."/>
            <person name="Morin E."/>
            <person name="Chen J."/>
            <person name="Kohler A."/>
            <person name="Krizsan K."/>
            <person name="Balestrini R."/>
            <person name="Da Silva C."/>
            <person name="Montanini B."/>
            <person name="Hainaut M."/>
            <person name="Levati E."/>
            <person name="Barry K.W."/>
            <person name="Belfiori B."/>
            <person name="Cichocki N."/>
            <person name="Clum A."/>
            <person name="Dockter R.B."/>
            <person name="Fauchery L."/>
            <person name="Guy J."/>
            <person name="Iotti M."/>
            <person name="Le Tacon F."/>
            <person name="Lindquist E.A."/>
            <person name="Lipzen A."/>
            <person name="Malagnac F."/>
            <person name="Mello A."/>
            <person name="Molinier V."/>
            <person name="Miyauchi S."/>
            <person name="Poulain J."/>
            <person name="Riccioni C."/>
            <person name="Rubini A."/>
            <person name="Sitrit Y."/>
            <person name="Splivallo R."/>
            <person name="Traeger S."/>
            <person name="Wang M."/>
            <person name="Zifcakova L."/>
            <person name="Wipf D."/>
            <person name="Zambonelli A."/>
            <person name="Paolocci F."/>
            <person name="Nowrousian M."/>
            <person name="Ottonello S."/>
            <person name="Baldrian P."/>
            <person name="Spatafora J.W."/>
            <person name="Henrissat B."/>
            <person name="Nagy L.G."/>
            <person name="Aury J.M."/>
            <person name="Wincker P."/>
            <person name="Grigoriev I.V."/>
            <person name="Bonfante P."/>
            <person name="Martin F.M."/>
        </authorList>
    </citation>
    <scope>NUCLEOTIDE SEQUENCE [LARGE SCALE GENOMIC DNA]</scope>
    <source>
        <strain evidence="4 5">120613-1</strain>
    </source>
</reference>
<dbReference type="PROSITE" id="PS51462">
    <property type="entry name" value="NUDIX"/>
    <property type="match status" value="1"/>
</dbReference>
<evidence type="ECO:0000259" key="3">
    <source>
        <dbReference type="PROSITE" id="PS51462"/>
    </source>
</evidence>
<dbReference type="CDD" id="cd02883">
    <property type="entry name" value="NUDIX_Hydrolase"/>
    <property type="match status" value="1"/>
</dbReference>
<feature type="domain" description="Nudix hydrolase" evidence="3">
    <location>
        <begin position="23"/>
        <end position="165"/>
    </location>
</feature>
<dbReference type="PANTHER" id="PTHR43736">
    <property type="entry name" value="ADP-RIBOSE PYROPHOSPHATASE"/>
    <property type="match status" value="1"/>
</dbReference>
<protein>
    <recommendedName>
        <fullName evidence="3">Nudix hydrolase domain-containing protein</fullName>
    </recommendedName>
</protein>
<comment type="similarity">
    <text evidence="2">Belongs to the Nudix hydrolase family.</text>
</comment>
<gene>
    <name evidence="4" type="ORF">L873DRAFT_1640424</name>
</gene>
<dbReference type="SUPFAM" id="SSF55811">
    <property type="entry name" value="Nudix"/>
    <property type="match status" value="1"/>
</dbReference>